<evidence type="ECO:0000313" key="8">
    <source>
        <dbReference type="Proteomes" id="UP000295188"/>
    </source>
</evidence>
<dbReference type="CDD" id="cd20609">
    <property type="entry name" value="nitroreductase"/>
    <property type="match status" value="1"/>
</dbReference>
<keyword evidence="8" id="KW-1185">Reference proteome</keyword>
<dbReference type="Proteomes" id="UP000295188">
    <property type="component" value="Unassembled WGS sequence"/>
</dbReference>
<protein>
    <submittedName>
        <fullName evidence="7">Nitroreductase</fullName>
    </submittedName>
</protein>
<keyword evidence="4" id="KW-0288">FMN</keyword>
<evidence type="ECO:0000256" key="2">
    <source>
        <dbReference type="ARBA" id="ARBA00007118"/>
    </source>
</evidence>
<dbReference type="AlphaFoldDB" id="A0A4V2URM1"/>
<dbReference type="GO" id="GO:0016491">
    <property type="term" value="F:oxidoreductase activity"/>
    <property type="evidence" value="ECO:0007669"/>
    <property type="project" value="UniProtKB-KW"/>
</dbReference>
<dbReference type="PANTHER" id="PTHR43673">
    <property type="entry name" value="NAD(P)H NITROREDUCTASE YDGI-RELATED"/>
    <property type="match status" value="1"/>
</dbReference>
<dbReference type="RefSeq" id="WP_132550152.1">
    <property type="nucleotide sequence ID" value="NZ_SMAA01000011.1"/>
</dbReference>
<reference evidence="7 8" key="1">
    <citation type="submission" date="2019-03" db="EMBL/GenBank/DDBJ databases">
        <title>Genomic Encyclopedia of Type Strains, Phase IV (KMG-IV): sequencing the most valuable type-strain genomes for metagenomic binning, comparative biology and taxonomic classification.</title>
        <authorList>
            <person name="Goeker M."/>
        </authorList>
    </citation>
    <scope>NUCLEOTIDE SEQUENCE [LARGE SCALE GENOMIC DNA]</scope>
    <source>
        <strain evidence="7 8">DSM 20467</strain>
    </source>
</reference>
<feature type="domain" description="Nitroreductase" evidence="6">
    <location>
        <begin position="7"/>
        <end position="61"/>
    </location>
</feature>
<dbReference type="Gene3D" id="3.40.109.10">
    <property type="entry name" value="NADH Oxidase"/>
    <property type="match status" value="1"/>
</dbReference>
<name>A0A4V2URM1_9FIRM</name>
<sequence>MEFDKLIKQRYSVRKFKAQAVEQEKINAILEAGKAAPTATNAQPQRILVLNEKSSLAKIKECTLYHFNAPLFFLVCYDKSVSWKRSEDNKDMGEVDASIVATHMMLKITNLGLGSTWVGSFNPQKIRESFVLPENIIPVLILPVGYPHEKSVPSLSHGKRIDISANTFYNSF</sequence>
<dbReference type="EMBL" id="SMAA01000011">
    <property type="protein sequence ID" value="TCS78162.1"/>
    <property type="molecule type" value="Genomic_DNA"/>
</dbReference>
<dbReference type="InterPro" id="IPR000415">
    <property type="entry name" value="Nitroreductase-like"/>
</dbReference>
<proteinExistence type="inferred from homology"/>
<dbReference type="OrthoDB" id="9812105at2"/>
<evidence type="ECO:0000313" key="7">
    <source>
        <dbReference type="EMBL" id="TCS78162.1"/>
    </source>
</evidence>
<keyword evidence="3" id="KW-0285">Flavoprotein</keyword>
<organism evidence="7 8">
    <name type="scientific">Pectinatus cerevisiiphilus</name>
    <dbReference type="NCBI Taxonomy" id="86956"/>
    <lineage>
        <taxon>Bacteria</taxon>
        <taxon>Bacillati</taxon>
        <taxon>Bacillota</taxon>
        <taxon>Negativicutes</taxon>
        <taxon>Selenomonadales</taxon>
        <taxon>Selenomonadaceae</taxon>
        <taxon>Pectinatus</taxon>
    </lineage>
</organism>
<evidence type="ECO:0000256" key="4">
    <source>
        <dbReference type="ARBA" id="ARBA00022643"/>
    </source>
</evidence>
<evidence type="ECO:0000256" key="5">
    <source>
        <dbReference type="ARBA" id="ARBA00023002"/>
    </source>
</evidence>
<evidence type="ECO:0000259" key="6">
    <source>
        <dbReference type="Pfam" id="PF00881"/>
    </source>
</evidence>
<keyword evidence="5" id="KW-0560">Oxidoreductase</keyword>
<dbReference type="PANTHER" id="PTHR43673:SF2">
    <property type="entry name" value="NITROREDUCTASE"/>
    <property type="match status" value="1"/>
</dbReference>
<evidence type="ECO:0000256" key="1">
    <source>
        <dbReference type="ARBA" id="ARBA00001917"/>
    </source>
</evidence>
<gene>
    <name evidence="7" type="ORF">EDC37_11119</name>
</gene>
<dbReference type="Pfam" id="PF00881">
    <property type="entry name" value="Nitroreductase"/>
    <property type="match status" value="2"/>
</dbReference>
<dbReference type="SUPFAM" id="SSF55469">
    <property type="entry name" value="FMN-dependent nitroreductase-like"/>
    <property type="match status" value="1"/>
</dbReference>
<dbReference type="InterPro" id="IPR029479">
    <property type="entry name" value="Nitroreductase"/>
</dbReference>
<comment type="caution">
    <text evidence="7">The sequence shown here is derived from an EMBL/GenBank/DDBJ whole genome shotgun (WGS) entry which is preliminary data.</text>
</comment>
<accession>A0A4V2URM1</accession>
<evidence type="ECO:0000256" key="3">
    <source>
        <dbReference type="ARBA" id="ARBA00022630"/>
    </source>
</evidence>
<comment type="similarity">
    <text evidence="2">Belongs to the nitroreductase family.</text>
</comment>
<feature type="domain" description="Nitroreductase" evidence="6">
    <location>
        <begin position="69"/>
        <end position="146"/>
    </location>
</feature>
<comment type="cofactor">
    <cofactor evidence="1">
        <name>FMN</name>
        <dbReference type="ChEBI" id="CHEBI:58210"/>
    </cofactor>
</comment>